<evidence type="ECO:0000313" key="3">
    <source>
        <dbReference type="Proteomes" id="UP000298416"/>
    </source>
</evidence>
<reference evidence="2" key="1">
    <citation type="submission" date="2018-01" db="EMBL/GenBank/DDBJ databases">
        <authorList>
            <person name="Mao J.F."/>
        </authorList>
    </citation>
    <scope>NUCLEOTIDE SEQUENCE</scope>
    <source>
        <strain evidence="2">Huo1</strain>
        <tissue evidence="2">Leaf</tissue>
    </source>
</reference>
<gene>
    <name evidence="2" type="ORF">SASPL_146173</name>
</gene>
<sequence>MVIDEQVVTKALEDYEKGPLPNASDPVLPDEEPEDLCDEKKRHENCKKHMMESDKDKAEGKVAENQEQEEMKVRETFRPRNLGGARSLRGIMELITGIGFDWILVFSSPKMLIELAQEFFTSFHFTLATDVGEESIQFRLFTREMRMSIREWSVRLGLYTADQEAEWFARDIDTPKEIPEFNE</sequence>
<reference evidence="2" key="2">
    <citation type="submission" date="2020-08" db="EMBL/GenBank/DDBJ databases">
        <title>Plant Genome Project.</title>
        <authorList>
            <person name="Zhang R.-G."/>
        </authorList>
    </citation>
    <scope>NUCLEOTIDE SEQUENCE</scope>
    <source>
        <strain evidence="2">Huo1</strain>
        <tissue evidence="2">Leaf</tissue>
    </source>
</reference>
<protein>
    <submittedName>
        <fullName evidence="2">Uncharacterized protein</fullName>
    </submittedName>
</protein>
<organism evidence="2">
    <name type="scientific">Salvia splendens</name>
    <name type="common">Scarlet sage</name>
    <dbReference type="NCBI Taxonomy" id="180675"/>
    <lineage>
        <taxon>Eukaryota</taxon>
        <taxon>Viridiplantae</taxon>
        <taxon>Streptophyta</taxon>
        <taxon>Embryophyta</taxon>
        <taxon>Tracheophyta</taxon>
        <taxon>Spermatophyta</taxon>
        <taxon>Magnoliopsida</taxon>
        <taxon>eudicotyledons</taxon>
        <taxon>Gunneridae</taxon>
        <taxon>Pentapetalae</taxon>
        <taxon>asterids</taxon>
        <taxon>lamiids</taxon>
        <taxon>Lamiales</taxon>
        <taxon>Lamiaceae</taxon>
        <taxon>Nepetoideae</taxon>
        <taxon>Mentheae</taxon>
        <taxon>Salviinae</taxon>
        <taxon>Salvia</taxon>
        <taxon>Salvia subgen. Calosphace</taxon>
        <taxon>core Calosphace</taxon>
    </lineage>
</organism>
<feature type="compositionally biased region" description="Acidic residues" evidence="1">
    <location>
        <begin position="28"/>
        <end position="37"/>
    </location>
</feature>
<dbReference type="AlphaFoldDB" id="A0A8X8WID0"/>
<evidence type="ECO:0000313" key="2">
    <source>
        <dbReference type="EMBL" id="KAG6395528.1"/>
    </source>
</evidence>
<evidence type="ECO:0000256" key="1">
    <source>
        <dbReference type="SAM" id="MobiDB-lite"/>
    </source>
</evidence>
<dbReference type="Proteomes" id="UP000298416">
    <property type="component" value="Unassembled WGS sequence"/>
</dbReference>
<name>A0A8X8WID0_SALSN</name>
<feature type="region of interest" description="Disordered" evidence="1">
    <location>
        <begin position="13"/>
        <end position="70"/>
    </location>
</feature>
<keyword evidence="3" id="KW-1185">Reference proteome</keyword>
<proteinExistence type="predicted"/>
<dbReference type="EMBL" id="PNBA02000017">
    <property type="protein sequence ID" value="KAG6395528.1"/>
    <property type="molecule type" value="Genomic_DNA"/>
</dbReference>
<comment type="caution">
    <text evidence="2">The sequence shown here is derived from an EMBL/GenBank/DDBJ whole genome shotgun (WGS) entry which is preliminary data.</text>
</comment>
<accession>A0A8X8WID0</accession>
<feature type="compositionally biased region" description="Basic and acidic residues" evidence="1">
    <location>
        <begin position="38"/>
        <end position="70"/>
    </location>
</feature>